<keyword evidence="2" id="KW-0285">Flavoprotein</keyword>
<evidence type="ECO:0000256" key="2">
    <source>
        <dbReference type="ARBA" id="ARBA00022630"/>
    </source>
</evidence>
<comment type="cofactor">
    <cofactor evidence="1">
        <name>FAD</name>
        <dbReference type="ChEBI" id="CHEBI:57692"/>
    </cofactor>
</comment>
<accession>A0A6G3QTN2</accession>
<keyword evidence="6" id="KW-0503">Monooxygenase</keyword>
<gene>
    <name evidence="6" type="ORF">G3I53_10940</name>
</gene>
<dbReference type="InterPro" id="IPR036188">
    <property type="entry name" value="FAD/NAD-bd_sf"/>
</dbReference>
<dbReference type="SUPFAM" id="SSF51905">
    <property type="entry name" value="FAD/NAD(P)-binding domain"/>
    <property type="match status" value="1"/>
</dbReference>
<dbReference type="EMBL" id="JAAGMD010000298">
    <property type="protein sequence ID" value="NEA86547.1"/>
    <property type="molecule type" value="Genomic_DNA"/>
</dbReference>
<dbReference type="PRINTS" id="PR00420">
    <property type="entry name" value="RNGMNOXGNASE"/>
</dbReference>
<feature type="compositionally biased region" description="Basic and acidic residues" evidence="4">
    <location>
        <begin position="413"/>
        <end position="422"/>
    </location>
</feature>
<comment type="caution">
    <text evidence="6">The sequence shown here is derived from an EMBL/GenBank/DDBJ whole genome shotgun (WGS) entry which is preliminary data.</text>
</comment>
<name>A0A6G3QTN2_9ACTN</name>
<keyword evidence="3" id="KW-0274">FAD</keyword>
<dbReference type="PANTHER" id="PTHR43004">
    <property type="entry name" value="TRK SYSTEM POTASSIUM UPTAKE PROTEIN"/>
    <property type="match status" value="1"/>
</dbReference>
<dbReference type="Gene3D" id="3.30.70.2450">
    <property type="match status" value="1"/>
</dbReference>
<protein>
    <submittedName>
        <fullName evidence="6">Monooxygenase</fullName>
    </submittedName>
</protein>
<organism evidence="6">
    <name type="scientific">Streptomyces sp. SID14436</name>
    <dbReference type="NCBI Taxonomy" id="2706070"/>
    <lineage>
        <taxon>Bacteria</taxon>
        <taxon>Bacillati</taxon>
        <taxon>Actinomycetota</taxon>
        <taxon>Actinomycetes</taxon>
        <taxon>Kitasatosporales</taxon>
        <taxon>Streptomycetaceae</taxon>
        <taxon>Streptomyces</taxon>
    </lineage>
</organism>
<reference evidence="6" key="1">
    <citation type="submission" date="2020-01" db="EMBL/GenBank/DDBJ databases">
        <title>Insect and environment-associated Actinomycetes.</title>
        <authorList>
            <person name="Currrie C."/>
            <person name="Chevrette M."/>
            <person name="Carlson C."/>
            <person name="Stubbendieck R."/>
            <person name="Wendt-Pienkowski E."/>
        </authorList>
    </citation>
    <scope>NUCLEOTIDE SEQUENCE</scope>
    <source>
        <strain evidence="6">SID14436</strain>
    </source>
</reference>
<sequence length="510" mass="54625">MTQPLDVLVVGAGPTGLALAAQLSAYGVAFRIVDRSPDRVRESRALVVQPRTLEMLAALGATDALVARGDPAMRLRLHTPGRVAELRLFDTGPDDTAYPFLLFLSQAETERILSGRLAAQDVTVERGTELLRLEATGTSVTCRLRHADGARETVTARYVAGCDGAHSTVREQSGIPFEGHAYPQTFLLADLEADGLEPGSVHSYMTGEGMVFFFPLGSPAGWRLLAVRPPDRPGTDVDLPLLQETADRGTGGQPLVLRDPVWMTSFRLHNRGAARYRSGRCFLAGDAAHIHSPAGGQGMNTGIQDALNLGWKLALVLRGAAPGDLLDTYETERAPVGRSVRALTDRAFSAATGTHPVLRFGRTRVAPLLAPLLLRPPAVRRRLFRTVSELGIHYRNSPLSTAGSPSPRGGPKAGDRLPDRPHGLHARTAAPGWHLLLTGPPRLWPDAPLTPALDGRNAPLSVHHLGAGSPWRGVAHALVRPDGHVGYAARGTDLRGLLSYLDRWAPAGRG</sequence>
<dbReference type="InterPro" id="IPR002938">
    <property type="entry name" value="FAD-bd"/>
</dbReference>
<evidence type="ECO:0000256" key="4">
    <source>
        <dbReference type="SAM" id="MobiDB-lite"/>
    </source>
</evidence>
<dbReference type="Pfam" id="PF01494">
    <property type="entry name" value="FAD_binding_3"/>
    <property type="match status" value="1"/>
</dbReference>
<proteinExistence type="predicted"/>
<feature type="region of interest" description="Disordered" evidence="4">
    <location>
        <begin position="395"/>
        <end position="425"/>
    </location>
</feature>
<dbReference type="GO" id="GO:0016709">
    <property type="term" value="F:oxidoreductase activity, acting on paired donors, with incorporation or reduction of molecular oxygen, NAD(P)H as one donor, and incorporation of one atom of oxygen"/>
    <property type="evidence" value="ECO:0007669"/>
    <property type="project" value="UniProtKB-ARBA"/>
</dbReference>
<dbReference type="Gene3D" id="3.50.50.60">
    <property type="entry name" value="FAD/NAD(P)-binding domain"/>
    <property type="match status" value="1"/>
</dbReference>
<keyword evidence="6" id="KW-0560">Oxidoreductase</keyword>
<evidence type="ECO:0000256" key="3">
    <source>
        <dbReference type="ARBA" id="ARBA00022827"/>
    </source>
</evidence>
<dbReference type="GO" id="GO:0071949">
    <property type="term" value="F:FAD binding"/>
    <property type="evidence" value="ECO:0007669"/>
    <property type="project" value="InterPro"/>
</dbReference>
<evidence type="ECO:0000256" key="1">
    <source>
        <dbReference type="ARBA" id="ARBA00001974"/>
    </source>
</evidence>
<dbReference type="InterPro" id="IPR050641">
    <property type="entry name" value="RIFMO-like"/>
</dbReference>
<dbReference type="PANTHER" id="PTHR43004:SF19">
    <property type="entry name" value="BINDING MONOOXYGENASE, PUTATIVE (JCVI)-RELATED"/>
    <property type="match status" value="1"/>
</dbReference>
<dbReference type="RefSeq" id="WP_164438281.1">
    <property type="nucleotide sequence ID" value="NZ_JAAGMD010000298.1"/>
</dbReference>
<feature type="domain" description="FAD-binding" evidence="5">
    <location>
        <begin position="6"/>
        <end position="340"/>
    </location>
</feature>
<dbReference type="AlphaFoldDB" id="A0A6G3QTN2"/>
<evidence type="ECO:0000259" key="5">
    <source>
        <dbReference type="Pfam" id="PF01494"/>
    </source>
</evidence>
<dbReference type="Gene3D" id="3.40.30.120">
    <property type="match status" value="1"/>
</dbReference>
<evidence type="ECO:0000313" key="6">
    <source>
        <dbReference type="EMBL" id="NEA86547.1"/>
    </source>
</evidence>